<comment type="caution">
    <text evidence="2">The sequence shown here is derived from an EMBL/GenBank/DDBJ whole genome shotgun (WGS) entry which is preliminary data.</text>
</comment>
<reference evidence="2 3" key="1">
    <citation type="submission" date="2019-06" db="EMBL/GenBank/DDBJ databases">
        <title>A novel bacterium of genus Amaricoccus, isolated from marine sediment.</title>
        <authorList>
            <person name="Huang H."/>
            <person name="Mo K."/>
            <person name="Hu Y."/>
        </authorList>
    </citation>
    <scope>NUCLEOTIDE SEQUENCE [LARGE SCALE GENOMIC DNA]</scope>
    <source>
        <strain evidence="2 3">HB172011</strain>
    </source>
</reference>
<dbReference type="RefSeq" id="WP_140452866.1">
    <property type="nucleotide sequence ID" value="NZ_VFRP01000002.1"/>
</dbReference>
<gene>
    <name evidence="2" type="ORF">FJM51_04290</name>
</gene>
<evidence type="ECO:0000313" key="2">
    <source>
        <dbReference type="EMBL" id="TPE53244.1"/>
    </source>
</evidence>
<name>A0A501WYD0_9RHOB</name>
<feature type="region of interest" description="Disordered" evidence="1">
    <location>
        <begin position="41"/>
        <end position="64"/>
    </location>
</feature>
<evidence type="ECO:0000313" key="3">
    <source>
        <dbReference type="Proteomes" id="UP000319255"/>
    </source>
</evidence>
<dbReference type="OrthoDB" id="8066221at2"/>
<protein>
    <submittedName>
        <fullName evidence="2">Uncharacterized protein</fullName>
    </submittedName>
</protein>
<evidence type="ECO:0000256" key="1">
    <source>
        <dbReference type="SAM" id="MobiDB-lite"/>
    </source>
</evidence>
<organism evidence="2 3">
    <name type="scientific">Amaricoccus solimangrovi</name>
    <dbReference type="NCBI Taxonomy" id="2589815"/>
    <lineage>
        <taxon>Bacteria</taxon>
        <taxon>Pseudomonadati</taxon>
        <taxon>Pseudomonadota</taxon>
        <taxon>Alphaproteobacteria</taxon>
        <taxon>Rhodobacterales</taxon>
        <taxon>Paracoccaceae</taxon>
        <taxon>Amaricoccus</taxon>
    </lineage>
</organism>
<feature type="compositionally biased region" description="Low complexity" evidence="1">
    <location>
        <begin position="41"/>
        <end position="58"/>
    </location>
</feature>
<proteinExistence type="predicted"/>
<accession>A0A501WYD0</accession>
<dbReference type="AlphaFoldDB" id="A0A501WYD0"/>
<dbReference type="EMBL" id="VFRP01000002">
    <property type="protein sequence ID" value="TPE53244.1"/>
    <property type="molecule type" value="Genomic_DNA"/>
</dbReference>
<dbReference type="Proteomes" id="UP000319255">
    <property type="component" value="Unassembled WGS sequence"/>
</dbReference>
<keyword evidence="3" id="KW-1185">Reference proteome</keyword>
<sequence>MSIHERALDRLVASLLDRRRHRCGRPDCPICGGRRFEAAPAGRVPAPPATARRVGTPRSGTREGPLSLDDWGGWRNGVVLKDLIAAALHLDARMAERGGGGGKPVPRDLLAAIPPALWPYFSVTSGLYRIEVAGQPVPVDIGMVVSQVPGFRILKHFRPAARIRSGAARHGGKGRYDARVGAPRKFVPGENAAVVHLGHFRRKLLWQGRPDRRILHAYEILLQRRERARTYNPATWTFED</sequence>